<dbReference type="InterPro" id="IPR027417">
    <property type="entry name" value="P-loop_NTPase"/>
</dbReference>
<dbReference type="InterPro" id="IPR003593">
    <property type="entry name" value="AAA+_ATPase"/>
</dbReference>
<dbReference type="SMART" id="SM00382">
    <property type="entry name" value="AAA"/>
    <property type="match status" value="2"/>
</dbReference>
<sequence length="499" mass="54725">MEKKIILSAQGLTKSYGPITVLDHVSVDFREGEIHALIGENGAGKSTLCKILSGAITPESGSIVTGGQTYPSLTPIKAKAAGIGMVYQEFNLVPELSIWENLFVGKEIRRGPLIDSKAMLQRSRAVFADMGVNIDCQAKIKDISVAYCQLVEIAKALLEESKLLILDEPTAPLTNAEIDILFRVLAKLKADGISMIYISHRLEEVFRMCDKITVLRDGQFIRTMDVADTSKEELIHLMIGRELSQEFPPRPGRFDYAGANTVLKVEHLTNRKLKDVSFELKGGEILGIAGLVGAGRTETVRAIFGADKLDKGSISIRGRPVAIKNPSQAIKNGIGLIPEDRKREGLMLILPISINMSIVVIQRLCRGLMISSRKEKELLQSKVKLLSVKLPSLDKPVSSLSGGNQQKIVLAKWLSTNADILIFDEPTRGIDVGAKREIYDFLFDLKSKGKSMIVISSEMSEILNLSDRILVMHEGALKGELFYQDATQDKILSLASGLA</sequence>
<keyword evidence="12" id="KW-1185">Reference proteome</keyword>
<evidence type="ECO:0000256" key="7">
    <source>
        <dbReference type="ARBA" id="ARBA00022840"/>
    </source>
</evidence>
<evidence type="ECO:0000256" key="3">
    <source>
        <dbReference type="ARBA" id="ARBA00022475"/>
    </source>
</evidence>
<proteinExistence type="predicted"/>
<protein>
    <submittedName>
        <fullName evidence="11">Sugar ABC transporter ATP-binding protein</fullName>
    </submittedName>
</protein>
<dbReference type="EMBL" id="JACOPP010000004">
    <property type="protein sequence ID" value="MBC5732981.1"/>
    <property type="molecule type" value="Genomic_DNA"/>
</dbReference>
<reference evidence="11" key="1">
    <citation type="submission" date="2020-08" db="EMBL/GenBank/DDBJ databases">
        <title>Genome public.</title>
        <authorList>
            <person name="Liu C."/>
            <person name="Sun Q."/>
        </authorList>
    </citation>
    <scope>NUCLEOTIDE SEQUENCE</scope>
    <source>
        <strain evidence="11">NSJ-51</strain>
    </source>
</reference>
<dbReference type="CDD" id="cd03216">
    <property type="entry name" value="ABC_Carb_Monos_I"/>
    <property type="match status" value="1"/>
</dbReference>
<dbReference type="Gene3D" id="3.40.50.300">
    <property type="entry name" value="P-loop containing nucleotide triphosphate hydrolases"/>
    <property type="match status" value="2"/>
</dbReference>
<dbReference type="GO" id="GO:0005524">
    <property type="term" value="F:ATP binding"/>
    <property type="evidence" value="ECO:0007669"/>
    <property type="project" value="UniProtKB-KW"/>
</dbReference>
<evidence type="ECO:0000256" key="5">
    <source>
        <dbReference type="ARBA" id="ARBA00022737"/>
    </source>
</evidence>
<comment type="caution">
    <text evidence="11">The sequence shown here is derived from an EMBL/GenBank/DDBJ whole genome shotgun (WGS) entry which is preliminary data.</text>
</comment>
<dbReference type="AlphaFoldDB" id="A0A8J6M810"/>
<dbReference type="GO" id="GO:0005886">
    <property type="term" value="C:plasma membrane"/>
    <property type="evidence" value="ECO:0007669"/>
    <property type="project" value="UniProtKB-SubCell"/>
</dbReference>
<dbReference type="PROSITE" id="PS00211">
    <property type="entry name" value="ABC_TRANSPORTER_1"/>
    <property type="match status" value="1"/>
</dbReference>
<dbReference type="PANTHER" id="PTHR43790">
    <property type="entry name" value="CARBOHYDRATE TRANSPORT ATP-BINDING PROTEIN MG119-RELATED"/>
    <property type="match status" value="1"/>
</dbReference>
<name>A0A8J6M810_9FIRM</name>
<organism evidence="11 12">
    <name type="scientific">Lawsonibacter hominis</name>
    <dbReference type="NCBI Taxonomy" id="2763053"/>
    <lineage>
        <taxon>Bacteria</taxon>
        <taxon>Bacillati</taxon>
        <taxon>Bacillota</taxon>
        <taxon>Clostridia</taxon>
        <taxon>Eubacteriales</taxon>
        <taxon>Oscillospiraceae</taxon>
        <taxon>Lawsonibacter</taxon>
    </lineage>
</organism>
<dbReference type="SUPFAM" id="SSF52540">
    <property type="entry name" value="P-loop containing nucleoside triphosphate hydrolases"/>
    <property type="match status" value="2"/>
</dbReference>
<evidence type="ECO:0000256" key="1">
    <source>
        <dbReference type="ARBA" id="ARBA00004202"/>
    </source>
</evidence>
<evidence type="ECO:0000259" key="10">
    <source>
        <dbReference type="PROSITE" id="PS50893"/>
    </source>
</evidence>
<keyword evidence="9" id="KW-0472">Membrane</keyword>
<keyword evidence="5" id="KW-0677">Repeat</keyword>
<dbReference type="RefSeq" id="WP_186906877.1">
    <property type="nucleotide sequence ID" value="NZ_JACOPP010000004.1"/>
</dbReference>
<dbReference type="GO" id="GO:0016887">
    <property type="term" value="F:ATP hydrolysis activity"/>
    <property type="evidence" value="ECO:0007669"/>
    <property type="project" value="InterPro"/>
</dbReference>
<feature type="domain" description="ABC transporter" evidence="10">
    <location>
        <begin position="7"/>
        <end position="242"/>
    </location>
</feature>
<dbReference type="Proteomes" id="UP000661435">
    <property type="component" value="Unassembled WGS sequence"/>
</dbReference>
<comment type="subcellular location">
    <subcellularLocation>
        <location evidence="1">Cell membrane</location>
        <topology evidence="1">Peripheral membrane protein</topology>
    </subcellularLocation>
</comment>
<evidence type="ECO:0000256" key="6">
    <source>
        <dbReference type="ARBA" id="ARBA00022741"/>
    </source>
</evidence>
<feature type="domain" description="ABC transporter" evidence="10">
    <location>
        <begin position="257"/>
        <end position="499"/>
    </location>
</feature>
<dbReference type="FunFam" id="3.40.50.300:FF:000127">
    <property type="entry name" value="Ribose import ATP-binding protein RbsA"/>
    <property type="match status" value="1"/>
</dbReference>
<keyword evidence="7 11" id="KW-0067">ATP-binding</keyword>
<keyword evidence="4" id="KW-0762">Sugar transport</keyword>
<dbReference type="Pfam" id="PF00005">
    <property type="entry name" value="ABC_tran"/>
    <property type="match status" value="2"/>
</dbReference>
<dbReference type="InterPro" id="IPR017871">
    <property type="entry name" value="ABC_transporter-like_CS"/>
</dbReference>
<keyword evidence="3" id="KW-1003">Cell membrane</keyword>
<evidence type="ECO:0000313" key="12">
    <source>
        <dbReference type="Proteomes" id="UP000661435"/>
    </source>
</evidence>
<evidence type="ECO:0000256" key="4">
    <source>
        <dbReference type="ARBA" id="ARBA00022597"/>
    </source>
</evidence>
<gene>
    <name evidence="11" type="ORF">H8S57_04475</name>
</gene>
<dbReference type="InterPro" id="IPR050107">
    <property type="entry name" value="ABC_carbohydrate_import_ATPase"/>
</dbReference>
<dbReference type="PROSITE" id="PS50893">
    <property type="entry name" value="ABC_TRANSPORTER_2"/>
    <property type="match status" value="2"/>
</dbReference>
<evidence type="ECO:0000256" key="2">
    <source>
        <dbReference type="ARBA" id="ARBA00022448"/>
    </source>
</evidence>
<keyword evidence="6" id="KW-0547">Nucleotide-binding</keyword>
<keyword evidence="2" id="KW-0813">Transport</keyword>
<evidence type="ECO:0000256" key="9">
    <source>
        <dbReference type="ARBA" id="ARBA00023136"/>
    </source>
</evidence>
<evidence type="ECO:0000313" key="11">
    <source>
        <dbReference type="EMBL" id="MBC5732981.1"/>
    </source>
</evidence>
<dbReference type="CDD" id="cd03215">
    <property type="entry name" value="ABC_Carb_Monos_II"/>
    <property type="match status" value="1"/>
</dbReference>
<accession>A0A8J6M810</accession>
<dbReference type="PANTHER" id="PTHR43790:SF3">
    <property type="entry name" value="D-ALLOSE IMPORT ATP-BINDING PROTEIN ALSA-RELATED"/>
    <property type="match status" value="1"/>
</dbReference>
<keyword evidence="8" id="KW-1278">Translocase</keyword>
<dbReference type="InterPro" id="IPR003439">
    <property type="entry name" value="ABC_transporter-like_ATP-bd"/>
</dbReference>
<evidence type="ECO:0000256" key="8">
    <source>
        <dbReference type="ARBA" id="ARBA00022967"/>
    </source>
</evidence>